<dbReference type="InterPro" id="IPR011009">
    <property type="entry name" value="Kinase-like_dom_sf"/>
</dbReference>
<evidence type="ECO:0000256" key="10">
    <source>
        <dbReference type="ARBA" id="ARBA00047899"/>
    </source>
</evidence>
<evidence type="ECO:0000256" key="11">
    <source>
        <dbReference type="ARBA" id="ARBA00048679"/>
    </source>
</evidence>
<dbReference type="GO" id="GO:0005524">
    <property type="term" value="F:ATP binding"/>
    <property type="evidence" value="ECO:0007669"/>
    <property type="project" value="UniProtKB-KW"/>
</dbReference>
<accession>A0A9P5MQX5</accession>
<feature type="domain" description="RIO-type" evidence="12">
    <location>
        <begin position="478"/>
        <end position="544"/>
    </location>
</feature>
<dbReference type="Pfam" id="PF01163">
    <property type="entry name" value="RIO1"/>
    <property type="match status" value="1"/>
</dbReference>
<keyword evidence="15" id="KW-1185">Reference proteome</keyword>
<keyword evidence="5" id="KW-0723">Serine/threonine-protein kinase</keyword>
<dbReference type="InterPro" id="IPR045379">
    <property type="entry name" value="Crinkler_N"/>
</dbReference>
<evidence type="ECO:0000256" key="6">
    <source>
        <dbReference type="ARBA" id="ARBA00022679"/>
    </source>
</evidence>
<dbReference type="Gene3D" id="1.10.510.10">
    <property type="entry name" value="Transferase(Phosphotransferase) domain 1"/>
    <property type="match status" value="1"/>
</dbReference>
<evidence type="ECO:0000256" key="8">
    <source>
        <dbReference type="ARBA" id="ARBA00022777"/>
    </source>
</evidence>
<dbReference type="GO" id="GO:0043657">
    <property type="term" value="C:host cell"/>
    <property type="evidence" value="ECO:0007669"/>
    <property type="project" value="UniProtKB-SubCell"/>
</dbReference>
<gene>
    <name evidence="14" type="ORF">DFH94DRAFT_768823</name>
</gene>
<evidence type="ECO:0000256" key="4">
    <source>
        <dbReference type="ARBA" id="ARBA00022525"/>
    </source>
</evidence>
<evidence type="ECO:0000256" key="3">
    <source>
        <dbReference type="ARBA" id="ARBA00012513"/>
    </source>
</evidence>
<comment type="catalytic activity">
    <reaction evidence="11">
        <text>L-seryl-[protein] + ATP = O-phospho-L-seryl-[protein] + ADP + H(+)</text>
        <dbReference type="Rhea" id="RHEA:17989"/>
        <dbReference type="Rhea" id="RHEA-COMP:9863"/>
        <dbReference type="Rhea" id="RHEA-COMP:11604"/>
        <dbReference type="ChEBI" id="CHEBI:15378"/>
        <dbReference type="ChEBI" id="CHEBI:29999"/>
        <dbReference type="ChEBI" id="CHEBI:30616"/>
        <dbReference type="ChEBI" id="CHEBI:83421"/>
        <dbReference type="ChEBI" id="CHEBI:456216"/>
        <dbReference type="EC" id="2.7.11.1"/>
    </reaction>
</comment>
<reference evidence="14" key="1">
    <citation type="submission" date="2019-10" db="EMBL/GenBank/DDBJ databases">
        <authorList>
            <consortium name="DOE Joint Genome Institute"/>
            <person name="Kuo A."/>
            <person name="Miyauchi S."/>
            <person name="Kiss E."/>
            <person name="Drula E."/>
            <person name="Kohler A."/>
            <person name="Sanchez-Garcia M."/>
            <person name="Andreopoulos B."/>
            <person name="Barry K.W."/>
            <person name="Bonito G."/>
            <person name="Buee M."/>
            <person name="Carver A."/>
            <person name="Chen C."/>
            <person name="Cichocki N."/>
            <person name="Clum A."/>
            <person name="Culley D."/>
            <person name="Crous P.W."/>
            <person name="Fauchery L."/>
            <person name="Girlanda M."/>
            <person name="Hayes R."/>
            <person name="Keri Z."/>
            <person name="LaButti K."/>
            <person name="Lipzen A."/>
            <person name="Lombard V."/>
            <person name="Magnuson J."/>
            <person name="Maillard F."/>
            <person name="Morin E."/>
            <person name="Murat C."/>
            <person name="Nolan M."/>
            <person name="Ohm R."/>
            <person name="Pangilinan J."/>
            <person name="Pereira M."/>
            <person name="Perotto S."/>
            <person name="Peter M."/>
            <person name="Riley R."/>
            <person name="Sitrit Y."/>
            <person name="Stielow B."/>
            <person name="Szollosi G."/>
            <person name="Zifcakova L."/>
            <person name="Stursova M."/>
            <person name="Spatafora J.W."/>
            <person name="Tedersoo L."/>
            <person name="Vaario L.-M."/>
            <person name="Yamada A."/>
            <person name="Yan M."/>
            <person name="Wang P."/>
            <person name="Xu J."/>
            <person name="Bruns T."/>
            <person name="Baldrian P."/>
            <person name="Vilgalys R."/>
            <person name="Henrissat B."/>
            <person name="Grigoriev I.V."/>
            <person name="Hibbett D."/>
            <person name="Nagy L.G."/>
            <person name="Martin F.M."/>
        </authorList>
    </citation>
    <scope>NUCLEOTIDE SEQUENCE</scope>
    <source>
        <strain evidence="14">Prilba</strain>
    </source>
</reference>
<evidence type="ECO:0000259" key="13">
    <source>
        <dbReference type="Pfam" id="PF20147"/>
    </source>
</evidence>
<comment type="caution">
    <text evidence="14">The sequence shown here is derived from an EMBL/GenBank/DDBJ whole genome shotgun (WGS) entry which is preliminary data.</text>
</comment>
<dbReference type="InterPro" id="IPR018934">
    <property type="entry name" value="RIO_dom"/>
</dbReference>
<comment type="subcellular location">
    <subcellularLocation>
        <location evidence="1">Host cell</location>
    </subcellularLocation>
    <subcellularLocation>
        <location evidence="2">Secreted</location>
    </subcellularLocation>
</comment>
<evidence type="ECO:0000256" key="9">
    <source>
        <dbReference type="ARBA" id="ARBA00022840"/>
    </source>
</evidence>
<evidence type="ECO:0000256" key="5">
    <source>
        <dbReference type="ARBA" id="ARBA00022527"/>
    </source>
</evidence>
<dbReference type="GO" id="GO:0004674">
    <property type="term" value="F:protein serine/threonine kinase activity"/>
    <property type="evidence" value="ECO:0007669"/>
    <property type="project" value="UniProtKB-KW"/>
</dbReference>
<evidence type="ECO:0000259" key="12">
    <source>
        <dbReference type="Pfam" id="PF01163"/>
    </source>
</evidence>
<keyword evidence="6" id="KW-0808">Transferase</keyword>
<sequence>MSDTNYHLWCYVEGDETVFDLVFDVIASSTISISKLRQTIKEKRSNILQGIDAASLTLSKVNVDLDAVEDEIMRREYQPDAHDQKPLQAKIMSPISDIWPEPPPDDRLHVFVGLPPPTAVLGKRIREVDDVLNSKIYTTSPSQMGKLQEYKSLQQDRDGRILDDRPVPDSVPPASLLYDGFGHFMDIFRHRKDVYDLSLKRRNLELAVDNFAELMTVFYNNGDVRKMKGLFALNEILSLNGRNKLAAASIDSTPIHSDGHYNGSHDAVSCIVEFKNELVDISSMPLVELTGYVAHSHAQSMARHEELYMGWRVPCLGMTIVGPYVRFYALIFLRRLRVVSLTPALSCIASAGEGDDRKALYAAFSGALDLLRRIDEDAKTFLRKPPKIKHLDYSFPYISALPKFDGSNEKLHFRILRLHPDVQSYRLLYIAETLDDEQILVILKFTPRYSIALHAFCAERGHAPVIHGFQTLPGGWFVIAMDYISPISSPVQLSRSPHLTRLLDKWTDDLQKLMQSFHDEGLVHGDLREPNILCDGEKMMLIDFDWGGQVGKACYPRARLCHDLMEGRDGTSPQITKGDDRRVLRNTLEELKNIQ</sequence>
<organism evidence="14 15">
    <name type="scientific">Russula ochroleuca</name>
    <dbReference type="NCBI Taxonomy" id="152965"/>
    <lineage>
        <taxon>Eukaryota</taxon>
        <taxon>Fungi</taxon>
        <taxon>Dikarya</taxon>
        <taxon>Basidiomycota</taxon>
        <taxon>Agaricomycotina</taxon>
        <taxon>Agaricomycetes</taxon>
        <taxon>Russulales</taxon>
        <taxon>Russulaceae</taxon>
        <taxon>Russula</taxon>
    </lineage>
</organism>
<keyword evidence="9" id="KW-0067">ATP-binding</keyword>
<evidence type="ECO:0000256" key="2">
    <source>
        <dbReference type="ARBA" id="ARBA00004613"/>
    </source>
</evidence>
<keyword evidence="4" id="KW-0964">Secreted</keyword>
<name>A0A9P5MQX5_9AGAM</name>
<evidence type="ECO:0000256" key="1">
    <source>
        <dbReference type="ARBA" id="ARBA00004340"/>
    </source>
</evidence>
<comment type="catalytic activity">
    <reaction evidence="10">
        <text>L-threonyl-[protein] + ATP = O-phospho-L-threonyl-[protein] + ADP + H(+)</text>
        <dbReference type="Rhea" id="RHEA:46608"/>
        <dbReference type="Rhea" id="RHEA-COMP:11060"/>
        <dbReference type="Rhea" id="RHEA-COMP:11605"/>
        <dbReference type="ChEBI" id="CHEBI:15378"/>
        <dbReference type="ChEBI" id="CHEBI:30013"/>
        <dbReference type="ChEBI" id="CHEBI:30616"/>
        <dbReference type="ChEBI" id="CHEBI:61977"/>
        <dbReference type="ChEBI" id="CHEBI:456216"/>
        <dbReference type="EC" id="2.7.11.1"/>
    </reaction>
</comment>
<keyword evidence="8" id="KW-0418">Kinase</keyword>
<feature type="domain" description="Crinkler effector protein N-terminal" evidence="13">
    <location>
        <begin position="7"/>
        <end position="112"/>
    </location>
</feature>
<evidence type="ECO:0000313" key="15">
    <source>
        <dbReference type="Proteomes" id="UP000759537"/>
    </source>
</evidence>
<reference evidence="14" key="2">
    <citation type="journal article" date="2020" name="Nat. Commun.">
        <title>Large-scale genome sequencing of mycorrhizal fungi provides insights into the early evolution of symbiotic traits.</title>
        <authorList>
            <person name="Miyauchi S."/>
            <person name="Kiss E."/>
            <person name="Kuo A."/>
            <person name="Drula E."/>
            <person name="Kohler A."/>
            <person name="Sanchez-Garcia M."/>
            <person name="Morin E."/>
            <person name="Andreopoulos B."/>
            <person name="Barry K.W."/>
            <person name="Bonito G."/>
            <person name="Buee M."/>
            <person name="Carver A."/>
            <person name="Chen C."/>
            <person name="Cichocki N."/>
            <person name="Clum A."/>
            <person name="Culley D."/>
            <person name="Crous P.W."/>
            <person name="Fauchery L."/>
            <person name="Girlanda M."/>
            <person name="Hayes R.D."/>
            <person name="Keri Z."/>
            <person name="LaButti K."/>
            <person name="Lipzen A."/>
            <person name="Lombard V."/>
            <person name="Magnuson J."/>
            <person name="Maillard F."/>
            <person name="Murat C."/>
            <person name="Nolan M."/>
            <person name="Ohm R.A."/>
            <person name="Pangilinan J."/>
            <person name="Pereira M.F."/>
            <person name="Perotto S."/>
            <person name="Peter M."/>
            <person name="Pfister S."/>
            <person name="Riley R."/>
            <person name="Sitrit Y."/>
            <person name="Stielow J.B."/>
            <person name="Szollosi G."/>
            <person name="Zifcakova L."/>
            <person name="Stursova M."/>
            <person name="Spatafora J.W."/>
            <person name="Tedersoo L."/>
            <person name="Vaario L.M."/>
            <person name="Yamada A."/>
            <person name="Yan M."/>
            <person name="Wang P."/>
            <person name="Xu J."/>
            <person name="Bruns T."/>
            <person name="Baldrian P."/>
            <person name="Vilgalys R."/>
            <person name="Dunand C."/>
            <person name="Henrissat B."/>
            <person name="Grigoriev I.V."/>
            <person name="Hibbett D."/>
            <person name="Nagy L.G."/>
            <person name="Martin F.M."/>
        </authorList>
    </citation>
    <scope>NUCLEOTIDE SEQUENCE</scope>
    <source>
        <strain evidence="14">Prilba</strain>
    </source>
</reference>
<dbReference type="Pfam" id="PF20147">
    <property type="entry name" value="Crinkler"/>
    <property type="match status" value="1"/>
</dbReference>
<evidence type="ECO:0000313" key="14">
    <source>
        <dbReference type="EMBL" id="KAF8471651.1"/>
    </source>
</evidence>
<dbReference type="GO" id="GO:0005576">
    <property type="term" value="C:extracellular region"/>
    <property type="evidence" value="ECO:0007669"/>
    <property type="project" value="UniProtKB-SubCell"/>
</dbReference>
<dbReference type="AlphaFoldDB" id="A0A9P5MQX5"/>
<keyword evidence="7" id="KW-0547">Nucleotide-binding</keyword>
<protein>
    <recommendedName>
        <fullName evidence="3">non-specific serine/threonine protein kinase</fullName>
        <ecNumber evidence="3">2.7.11.1</ecNumber>
    </recommendedName>
</protein>
<dbReference type="EMBL" id="WHVB01000022">
    <property type="protein sequence ID" value="KAF8471651.1"/>
    <property type="molecule type" value="Genomic_DNA"/>
</dbReference>
<dbReference type="SUPFAM" id="SSF56112">
    <property type="entry name" value="Protein kinase-like (PK-like)"/>
    <property type="match status" value="1"/>
</dbReference>
<dbReference type="EC" id="2.7.11.1" evidence="3"/>
<dbReference type="Proteomes" id="UP000759537">
    <property type="component" value="Unassembled WGS sequence"/>
</dbReference>
<dbReference type="OrthoDB" id="3261131at2759"/>
<proteinExistence type="predicted"/>
<evidence type="ECO:0000256" key="7">
    <source>
        <dbReference type="ARBA" id="ARBA00022741"/>
    </source>
</evidence>